<feature type="domain" description="FAS1" evidence="1">
    <location>
        <begin position="1"/>
        <end position="114"/>
    </location>
</feature>
<dbReference type="InterPro" id="IPR036378">
    <property type="entry name" value="FAS1_dom_sf"/>
</dbReference>
<reference evidence="2" key="1">
    <citation type="submission" date="2021-01" db="EMBL/GenBank/DDBJ databases">
        <authorList>
            <person name="Eckstrom K.M.E."/>
        </authorList>
    </citation>
    <scope>NUCLEOTIDE SEQUENCE</scope>
    <source>
        <strain evidence="2">UVCC 0001</strain>
    </source>
</reference>
<proteinExistence type="predicted"/>
<protein>
    <recommendedName>
        <fullName evidence="1">FAS1 domain-containing protein</fullName>
    </recommendedName>
</protein>
<keyword evidence="3" id="KW-1185">Reference proteome</keyword>
<dbReference type="Gene3D" id="2.30.180.10">
    <property type="entry name" value="FAS1 domain"/>
    <property type="match status" value="1"/>
</dbReference>
<accession>A0AAD9MMU6</accession>
<dbReference type="EMBL" id="JASFZW010000006">
    <property type="protein sequence ID" value="KAK2077611.1"/>
    <property type="molecule type" value="Genomic_DNA"/>
</dbReference>
<dbReference type="PROSITE" id="PS50213">
    <property type="entry name" value="FAS1"/>
    <property type="match status" value="1"/>
</dbReference>
<dbReference type="AlphaFoldDB" id="A0AAD9MMU6"/>
<organism evidence="2 3">
    <name type="scientific">Prototheca wickerhamii</name>
    <dbReference type="NCBI Taxonomy" id="3111"/>
    <lineage>
        <taxon>Eukaryota</taxon>
        <taxon>Viridiplantae</taxon>
        <taxon>Chlorophyta</taxon>
        <taxon>core chlorophytes</taxon>
        <taxon>Trebouxiophyceae</taxon>
        <taxon>Chlorellales</taxon>
        <taxon>Chlorellaceae</taxon>
        <taxon>Prototheca</taxon>
    </lineage>
</organism>
<dbReference type="Proteomes" id="UP001255856">
    <property type="component" value="Unassembled WGS sequence"/>
</dbReference>
<dbReference type="Pfam" id="PF02469">
    <property type="entry name" value="Fasciclin"/>
    <property type="match status" value="1"/>
</dbReference>
<dbReference type="InterPro" id="IPR000782">
    <property type="entry name" value="FAS1_domain"/>
</dbReference>
<comment type="caution">
    <text evidence="2">The sequence shown here is derived from an EMBL/GenBank/DDBJ whole genome shotgun (WGS) entry which is preliminary data.</text>
</comment>
<sequence>MRSHVLSSATEAQLPALATLLAAAPQVSSYIAALRTAGLANIPGTSVTVLNATLLPGSLTADDLARRETVTTLSGETLTVGTGSAGQLEIGGAPVALADLLASNGVLHLLDGFPALEGGAAPPVAVPTFGDVNGGTSDNGPAGTTTILPPTLQNGPFSGCVCAADGVSGGTSTDGQGCASRTDSGFLLPITMCYVVNPSRCPTAFASTNYPGASWQLC</sequence>
<evidence type="ECO:0000259" key="1">
    <source>
        <dbReference type="PROSITE" id="PS50213"/>
    </source>
</evidence>
<dbReference type="SUPFAM" id="SSF82153">
    <property type="entry name" value="FAS1 domain"/>
    <property type="match status" value="1"/>
</dbReference>
<evidence type="ECO:0000313" key="2">
    <source>
        <dbReference type="EMBL" id="KAK2077611.1"/>
    </source>
</evidence>
<name>A0AAD9MMU6_PROWI</name>
<gene>
    <name evidence="2" type="ORF">QBZ16_004456</name>
</gene>
<evidence type="ECO:0000313" key="3">
    <source>
        <dbReference type="Proteomes" id="UP001255856"/>
    </source>
</evidence>